<evidence type="ECO:0000256" key="1">
    <source>
        <dbReference type="SAM" id="MobiDB-lite"/>
    </source>
</evidence>
<comment type="caution">
    <text evidence="2">The sequence shown here is derived from an EMBL/GenBank/DDBJ whole genome shotgun (WGS) entry which is preliminary data.</text>
</comment>
<feature type="compositionally biased region" description="Basic and acidic residues" evidence="1">
    <location>
        <begin position="23"/>
        <end position="41"/>
    </location>
</feature>
<organism evidence="2 3">
    <name type="scientific">Pilimelia anulata</name>
    <dbReference type="NCBI Taxonomy" id="53371"/>
    <lineage>
        <taxon>Bacteria</taxon>
        <taxon>Bacillati</taxon>
        <taxon>Actinomycetota</taxon>
        <taxon>Actinomycetes</taxon>
        <taxon>Micromonosporales</taxon>
        <taxon>Micromonosporaceae</taxon>
        <taxon>Pilimelia</taxon>
    </lineage>
</organism>
<name>A0A8J3FAZ8_9ACTN</name>
<dbReference type="EMBL" id="BMQB01000008">
    <property type="protein sequence ID" value="GGK02771.1"/>
    <property type="molecule type" value="Genomic_DNA"/>
</dbReference>
<feature type="compositionally biased region" description="Basic residues" evidence="1">
    <location>
        <begin position="83"/>
        <end position="92"/>
    </location>
</feature>
<dbReference type="AlphaFoldDB" id="A0A8J3FAZ8"/>
<reference evidence="2" key="1">
    <citation type="journal article" date="2014" name="Int. J. Syst. Evol. Microbiol.">
        <title>Complete genome sequence of Corynebacterium casei LMG S-19264T (=DSM 44701T), isolated from a smear-ripened cheese.</title>
        <authorList>
            <consortium name="US DOE Joint Genome Institute (JGI-PGF)"/>
            <person name="Walter F."/>
            <person name="Albersmeier A."/>
            <person name="Kalinowski J."/>
            <person name="Ruckert C."/>
        </authorList>
    </citation>
    <scope>NUCLEOTIDE SEQUENCE</scope>
    <source>
        <strain evidence="2">JCM 3090</strain>
    </source>
</reference>
<evidence type="ECO:0000313" key="2">
    <source>
        <dbReference type="EMBL" id="GGK02771.1"/>
    </source>
</evidence>
<feature type="compositionally biased region" description="Low complexity" evidence="1">
    <location>
        <begin position="65"/>
        <end position="82"/>
    </location>
</feature>
<feature type="region of interest" description="Disordered" evidence="1">
    <location>
        <begin position="1"/>
        <end position="92"/>
    </location>
</feature>
<proteinExistence type="predicted"/>
<gene>
    <name evidence="2" type="ORF">GCM10010123_35930</name>
</gene>
<reference evidence="2" key="2">
    <citation type="submission" date="2020-09" db="EMBL/GenBank/DDBJ databases">
        <authorList>
            <person name="Sun Q."/>
            <person name="Ohkuma M."/>
        </authorList>
    </citation>
    <scope>NUCLEOTIDE SEQUENCE</scope>
    <source>
        <strain evidence="2">JCM 3090</strain>
    </source>
</reference>
<dbReference type="Proteomes" id="UP000649739">
    <property type="component" value="Unassembled WGS sequence"/>
</dbReference>
<sequence length="92" mass="9902">MMSNVQQPELRRSGHDALVMDSVKGENRDRGVRRGADRHPVPADQRSPYGPAPTRARTDRRAAQRGTPGRCAPPGRGPAGPSARRRHGGTSA</sequence>
<accession>A0A8J3FAZ8</accession>
<evidence type="ECO:0000313" key="3">
    <source>
        <dbReference type="Proteomes" id="UP000649739"/>
    </source>
</evidence>
<protein>
    <submittedName>
        <fullName evidence="2">Uncharacterized protein</fullName>
    </submittedName>
</protein>
<keyword evidence="3" id="KW-1185">Reference proteome</keyword>